<dbReference type="EMBL" id="LVKK01000004">
    <property type="protein sequence ID" value="OAG44703.1"/>
    <property type="molecule type" value="Genomic_DNA"/>
</dbReference>
<dbReference type="InterPro" id="IPR052895">
    <property type="entry name" value="HetReg/Transcr_Mod"/>
</dbReference>
<dbReference type="PANTHER" id="PTHR24148">
    <property type="entry name" value="ANKYRIN REPEAT DOMAIN-CONTAINING PROTEIN 39 HOMOLOG-RELATED"/>
    <property type="match status" value="1"/>
</dbReference>
<dbReference type="InterPro" id="IPR010730">
    <property type="entry name" value="HET"/>
</dbReference>
<sequence>MAEVVVNDQGFREIVQGEPFCYGNLDVENEEVRFLVLQRHPVGDDQVEQDGLVSCTMETQLLGHADPFTAVRNARGYRLLEELILVNGKCLLVSVALHRFLRYFSSSGDKPMRLWIRYICVDQQNPDEMARYWTREFQDKIYEKAELVVDMQHFLRDLMDQGVFERVIDSRYRDWTKKWHDLPDQWPLPKVYPIKLGSRVSNDQPTQPYQYVPLDTVADETRIIVIDPNEDKQAPLVLHLAHCPLASDVVYHALSYTWGNVDDAVEITVMGQSMQIRQNLERALRRLRPSSSPRACAVWADAICINQSDMSEKNHQIPRIAAVYDHAAVVVCDVGEEDQYSDVAQDFVKHLQEPMIRMDEDYEFIIGKPERIDPGEIPRLCAALYLFLTRPYFRRAWVVQEVALASNPVISCGMRIGTEFEALETAAGHLSDMISRDPDLPQKMKDATPDLRDVERAQLLYIRKLLYFRHLHIGRNRGGFITHGIRDTAPGYLESAILARDFEAAIPHDKLFALWNVARDRTGLDFKADYSRAYEDTYMDFTKAWCTHSGSLDMIAASEFTKPVDQHGFYSKAPSWCPDWSTSTLSSSLVRRERFRPLRMSMQDDIDGRVYCTDGGLYQEPGKNKYFEFDGNTLHCMGIILDKVDGVVASPIDGVPVEAAIPGLVGFCKDFFAKNNITSYDDAAQAAIAMVHGDCVASWPKTEDGSKMPRDEDFWTAPYACIPFKPRLNRDQDPNRSRHVPWRGANYSSLEAWDVVRTIMRGRNLFISEKGYMGLLPAYVGKGKGEGAYDGHNGPLHLAILATCSVPVLLSEHPEIAGAYRLLGTCFVQGWMEGEVLKDQMGCDQPSEFWDATAGAEKLRVI</sequence>
<dbReference type="GeneID" id="34596373"/>
<feature type="domain" description="Heterokaryon incompatibility" evidence="1">
    <location>
        <begin position="251"/>
        <end position="401"/>
    </location>
</feature>
<proteinExistence type="predicted"/>
<dbReference type="AlphaFoldDB" id="A0A177FK63"/>
<dbReference type="PANTHER" id="PTHR24148:SF64">
    <property type="entry name" value="HETEROKARYON INCOMPATIBILITY DOMAIN-CONTAINING PROTEIN"/>
    <property type="match status" value="1"/>
</dbReference>
<dbReference type="RefSeq" id="XP_022516655.1">
    <property type="nucleotide sequence ID" value="XM_022651177.1"/>
</dbReference>
<keyword evidence="3" id="KW-1185">Reference proteome</keyword>
<dbReference type="Pfam" id="PF06985">
    <property type="entry name" value="HET"/>
    <property type="match status" value="1"/>
</dbReference>
<evidence type="ECO:0000313" key="2">
    <source>
        <dbReference type="EMBL" id="OAG44703.1"/>
    </source>
</evidence>
<organism evidence="2 3">
    <name type="scientific">Fonsecaea monophora</name>
    <dbReference type="NCBI Taxonomy" id="254056"/>
    <lineage>
        <taxon>Eukaryota</taxon>
        <taxon>Fungi</taxon>
        <taxon>Dikarya</taxon>
        <taxon>Ascomycota</taxon>
        <taxon>Pezizomycotina</taxon>
        <taxon>Eurotiomycetes</taxon>
        <taxon>Chaetothyriomycetidae</taxon>
        <taxon>Chaetothyriales</taxon>
        <taxon>Herpotrichiellaceae</taxon>
        <taxon>Fonsecaea</taxon>
    </lineage>
</organism>
<dbReference type="OrthoDB" id="2157530at2759"/>
<protein>
    <recommendedName>
        <fullName evidence="1">Heterokaryon incompatibility domain-containing protein</fullName>
    </recommendedName>
</protein>
<comment type="caution">
    <text evidence="2">The sequence shown here is derived from an EMBL/GenBank/DDBJ whole genome shotgun (WGS) entry which is preliminary data.</text>
</comment>
<gene>
    <name evidence="2" type="ORF">AYO21_01193</name>
</gene>
<reference evidence="2 3" key="1">
    <citation type="submission" date="2016-03" db="EMBL/GenBank/DDBJ databases">
        <title>Draft genome sequence of the Fonsecaea monophora CBS 269.37.</title>
        <authorList>
            <person name="Bombassaro A."/>
            <person name="Vinicius W.A."/>
            <person name="De Hoog S."/>
            <person name="Sun J."/>
            <person name="Souza E.M."/>
            <person name="Raittz R.T."/>
            <person name="Costa F."/>
            <person name="Leao A.C."/>
            <person name="Tadra-Sfeir M.Z."/>
            <person name="Baura V."/>
            <person name="Balsanelli E."/>
            <person name="Pedrosa F.O."/>
            <person name="Moreno L.F."/>
            <person name="Steffens M.B."/>
            <person name="Xi L."/>
            <person name="Bocca A.L."/>
            <person name="Felipe M.S."/>
            <person name="Teixeira M."/>
            <person name="Telles Filho F.Q."/>
            <person name="Azevedo C.M."/>
            <person name="Gomes R."/>
            <person name="Vicente V.A."/>
        </authorList>
    </citation>
    <scope>NUCLEOTIDE SEQUENCE [LARGE SCALE GENOMIC DNA]</scope>
    <source>
        <strain evidence="2 3">CBS 269.37</strain>
    </source>
</reference>
<evidence type="ECO:0000259" key="1">
    <source>
        <dbReference type="Pfam" id="PF06985"/>
    </source>
</evidence>
<accession>A0A177FK63</accession>
<evidence type="ECO:0000313" key="3">
    <source>
        <dbReference type="Proteomes" id="UP000077002"/>
    </source>
</evidence>
<name>A0A177FK63_9EURO</name>
<dbReference type="Proteomes" id="UP000077002">
    <property type="component" value="Unassembled WGS sequence"/>
</dbReference>